<name>A0A438J175_VITVI</name>
<keyword evidence="1" id="KW-0472">Membrane</keyword>
<gene>
    <name evidence="2" type="ORF">CK203_016533</name>
</gene>
<keyword evidence="1" id="KW-1133">Transmembrane helix</keyword>
<reference evidence="2 3" key="1">
    <citation type="journal article" date="2018" name="PLoS Genet.">
        <title>Population sequencing reveals clonal diversity and ancestral inbreeding in the grapevine cultivar Chardonnay.</title>
        <authorList>
            <person name="Roach M.J."/>
            <person name="Johnson D.L."/>
            <person name="Bohlmann J."/>
            <person name="van Vuuren H.J."/>
            <person name="Jones S.J."/>
            <person name="Pretorius I.S."/>
            <person name="Schmidt S.A."/>
            <person name="Borneman A.R."/>
        </authorList>
    </citation>
    <scope>NUCLEOTIDE SEQUENCE [LARGE SCALE GENOMIC DNA]</scope>
    <source>
        <strain evidence="3">cv. Chardonnay</strain>
        <tissue evidence="2">Leaf</tissue>
    </source>
</reference>
<keyword evidence="1" id="KW-0812">Transmembrane</keyword>
<comment type="caution">
    <text evidence="2">The sequence shown here is derived from an EMBL/GenBank/DDBJ whole genome shotgun (WGS) entry which is preliminary data.</text>
</comment>
<evidence type="ECO:0000313" key="2">
    <source>
        <dbReference type="EMBL" id="RVX02707.1"/>
    </source>
</evidence>
<sequence length="174" mass="18919">MLLLVCRVVDLAYSPGSARLRARAAPSPAPAKPMARSRSAFSKPLVREAAAFAGQTNRKRRVLTRGRENNAHSHKALLHARGLSPQLQGRLLGRHRWQGLLLFPAILLLFTCSNYGSLMGFIDVFYSSPMLSLLYMLAPADPEPKCIGGLFQDGGGNVVLDFSMKSLQVGQMAA</sequence>
<protein>
    <submittedName>
        <fullName evidence="2">Uncharacterized protein</fullName>
    </submittedName>
</protein>
<dbReference type="Proteomes" id="UP000288805">
    <property type="component" value="Unassembled WGS sequence"/>
</dbReference>
<dbReference type="AlphaFoldDB" id="A0A438J175"/>
<evidence type="ECO:0000256" key="1">
    <source>
        <dbReference type="SAM" id="Phobius"/>
    </source>
</evidence>
<dbReference type="EMBL" id="QGNW01000069">
    <property type="protein sequence ID" value="RVX02707.1"/>
    <property type="molecule type" value="Genomic_DNA"/>
</dbReference>
<evidence type="ECO:0000313" key="3">
    <source>
        <dbReference type="Proteomes" id="UP000288805"/>
    </source>
</evidence>
<organism evidence="2 3">
    <name type="scientific">Vitis vinifera</name>
    <name type="common">Grape</name>
    <dbReference type="NCBI Taxonomy" id="29760"/>
    <lineage>
        <taxon>Eukaryota</taxon>
        <taxon>Viridiplantae</taxon>
        <taxon>Streptophyta</taxon>
        <taxon>Embryophyta</taxon>
        <taxon>Tracheophyta</taxon>
        <taxon>Spermatophyta</taxon>
        <taxon>Magnoliopsida</taxon>
        <taxon>eudicotyledons</taxon>
        <taxon>Gunneridae</taxon>
        <taxon>Pentapetalae</taxon>
        <taxon>rosids</taxon>
        <taxon>Vitales</taxon>
        <taxon>Vitaceae</taxon>
        <taxon>Viteae</taxon>
        <taxon>Vitis</taxon>
    </lineage>
</organism>
<proteinExistence type="predicted"/>
<feature type="transmembrane region" description="Helical" evidence="1">
    <location>
        <begin position="100"/>
        <end position="126"/>
    </location>
</feature>
<accession>A0A438J175</accession>